<comment type="caution">
    <text evidence="1">The sequence shown here is derived from an EMBL/GenBank/DDBJ whole genome shotgun (WGS) entry which is preliminary data.</text>
</comment>
<proteinExistence type="predicted"/>
<dbReference type="Proteomes" id="UP000837803">
    <property type="component" value="Unassembled WGS sequence"/>
</dbReference>
<protein>
    <submittedName>
        <fullName evidence="1">Uncharacterized protein</fullName>
    </submittedName>
</protein>
<keyword evidence="2" id="KW-1185">Reference proteome</keyword>
<dbReference type="EMBL" id="CAKLPZ010000002">
    <property type="protein sequence ID" value="CAH1000896.1"/>
    <property type="molecule type" value="Genomic_DNA"/>
</dbReference>
<dbReference type="RefSeq" id="WP_238750860.1">
    <property type="nucleotide sequence ID" value="NZ_CAKLPZ010000002.1"/>
</dbReference>
<gene>
    <name evidence="1" type="ORF">LEM8419_01939</name>
</gene>
<evidence type="ECO:0000313" key="1">
    <source>
        <dbReference type="EMBL" id="CAH1000896.1"/>
    </source>
</evidence>
<accession>A0ABN8F4S0</accession>
<organism evidence="1 2">
    <name type="scientific">Neolewinella maritima</name>
    <dbReference type="NCBI Taxonomy" id="1383882"/>
    <lineage>
        <taxon>Bacteria</taxon>
        <taxon>Pseudomonadati</taxon>
        <taxon>Bacteroidota</taxon>
        <taxon>Saprospiria</taxon>
        <taxon>Saprospirales</taxon>
        <taxon>Lewinellaceae</taxon>
        <taxon>Neolewinella</taxon>
    </lineage>
</organism>
<sequence length="151" mass="17590">MDKKAINHFGIYCEVNNSDFLIESFARTEKFLLAVKALRDTSRQISYYSESNAEVCALFEWIGKSYLNSIKVITSHSSDIGCAILPNMSHFKCNFDLSLDTFGIVSVMSEDIRNEILIDYELVEDKRYLVEVEIYGREWSKLFDLWTEERN</sequence>
<name>A0ABN8F4S0_9BACT</name>
<reference evidence="1" key="1">
    <citation type="submission" date="2021-12" db="EMBL/GenBank/DDBJ databases">
        <authorList>
            <person name="Rodrigo-Torres L."/>
            <person name="Arahal R. D."/>
            <person name="Lucena T."/>
        </authorList>
    </citation>
    <scope>NUCLEOTIDE SEQUENCE</scope>
    <source>
        <strain evidence="1">CECT 8419</strain>
    </source>
</reference>
<evidence type="ECO:0000313" key="2">
    <source>
        <dbReference type="Proteomes" id="UP000837803"/>
    </source>
</evidence>